<gene>
    <name evidence="1" type="ORF">ACK3FC_05210</name>
</gene>
<dbReference type="RefSeq" id="WP_153476711.1">
    <property type="nucleotide sequence ID" value="NZ_CP064001.1"/>
</dbReference>
<comment type="caution">
    <text evidence="1">The sequence shown here is derived from an EMBL/GenBank/DDBJ whole genome shotgun (WGS) entry which is preliminary data.</text>
</comment>
<name>A0ABW9KS64_XANCT</name>
<organism evidence="1 2">
    <name type="scientific">Xanthomonas translucens pv. translucens</name>
    <dbReference type="NCBI Taxonomy" id="134875"/>
    <lineage>
        <taxon>Bacteria</taxon>
        <taxon>Pseudomonadati</taxon>
        <taxon>Pseudomonadota</taxon>
        <taxon>Gammaproteobacteria</taxon>
        <taxon>Lysobacterales</taxon>
        <taxon>Lysobacteraceae</taxon>
        <taxon>Xanthomonas</taxon>
        <taxon>Xanthomonas translucens group</taxon>
    </lineage>
</organism>
<dbReference type="EMBL" id="JBKAMQ010000002">
    <property type="protein sequence ID" value="MFN6506647.1"/>
    <property type="molecule type" value="Genomic_DNA"/>
</dbReference>
<keyword evidence="2" id="KW-1185">Reference proteome</keyword>
<proteinExistence type="predicted"/>
<evidence type="ECO:0000313" key="2">
    <source>
        <dbReference type="Proteomes" id="UP001635788"/>
    </source>
</evidence>
<reference evidence="1 2" key="1">
    <citation type="submission" date="2024-12" db="EMBL/GenBank/DDBJ databases">
        <authorList>
            <person name="Alaofin S."/>
            <person name="Velasco D."/>
            <person name="Li D."/>
            <person name="Baldwin T."/>
            <person name="Liu Z."/>
            <person name="Schachterle J.K."/>
        </authorList>
    </citation>
    <scope>NUCLEOTIDE SEQUENCE [LARGE SCALE GENOMIC DNA]</scope>
    <source>
        <strain evidence="1 2">B1</strain>
    </source>
</reference>
<sequence length="56" mass="6557">MLEMLHAWYLINYMPFWAGDKHAAEPGLMSMWVLVHALSIFAKSDGAHFYFLIEVR</sequence>
<evidence type="ECO:0000313" key="1">
    <source>
        <dbReference type="EMBL" id="MFN6506647.1"/>
    </source>
</evidence>
<protein>
    <submittedName>
        <fullName evidence="1">Uncharacterized protein</fullName>
    </submittedName>
</protein>
<dbReference type="Proteomes" id="UP001635788">
    <property type="component" value="Unassembled WGS sequence"/>
</dbReference>
<accession>A0ABW9KS64</accession>